<dbReference type="GO" id="GO:0005886">
    <property type="term" value="C:plasma membrane"/>
    <property type="evidence" value="ECO:0007669"/>
    <property type="project" value="TreeGrafter"/>
</dbReference>
<comment type="subcellular location">
    <subcellularLocation>
        <location evidence="1">Membrane</location>
        <topology evidence="1">Multi-pass membrane protein</topology>
    </subcellularLocation>
</comment>
<evidence type="ECO:0000259" key="7">
    <source>
        <dbReference type="PROSITE" id="PS51382"/>
    </source>
</evidence>
<accession>A0A286UA78</accession>
<dbReference type="PANTHER" id="PTHR10283:SF92">
    <property type="entry name" value="LOW-AFFINITY PHOSPHATE TRANSPORTER PHO91"/>
    <property type="match status" value="1"/>
</dbReference>
<feature type="transmembrane region" description="Helical" evidence="6">
    <location>
        <begin position="605"/>
        <end position="633"/>
    </location>
</feature>
<evidence type="ECO:0000313" key="8">
    <source>
        <dbReference type="EMBL" id="PAV16470.1"/>
    </source>
</evidence>
<dbReference type="InParanoid" id="A0A286UA78"/>
<dbReference type="FunCoup" id="A0A286UA78">
    <property type="interactions" value="148"/>
</dbReference>
<dbReference type="InterPro" id="IPR001898">
    <property type="entry name" value="SLC13A/DASS"/>
</dbReference>
<evidence type="ECO:0000256" key="2">
    <source>
        <dbReference type="ARBA" id="ARBA00022692"/>
    </source>
</evidence>
<dbReference type="GO" id="GO:0006797">
    <property type="term" value="P:polyphosphate metabolic process"/>
    <property type="evidence" value="ECO:0007669"/>
    <property type="project" value="TreeGrafter"/>
</dbReference>
<name>A0A286UA78_9AGAM</name>
<feature type="transmembrane region" description="Helical" evidence="6">
    <location>
        <begin position="734"/>
        <end position="754"/>
    </location>
</feature>
<feature type="transmembrane region" description="Helical" evidence="6">
    <location>
        <begin position="558"/>
        <end position="581"/>
    </location>
</feature>
<feature type="region of interest" description="Disordered" evidence="5">
    <location>
        <begin position="182"/>
        <end position="243"/>
    </location>
</feature>
<dbReference type="AlphaFoldDB" id="A0A286UA78"/>
<keyword evidence="3 6" id="KW-1133">Transmembrane helix</keyword>
<keyword evidence="2 6" id="KW-0812">Transmembrane</keyword>
<protein>
    <submittedName>
        <fullName evidence="8">Sodium sulfate symporter</fullName>
    </submittedName>
</protein>
<feature type="transmembrane region" description="Helical" evidence="6">
    <location>
        <begin position="685"/>
        <end position="707"/>
    </location>
</feature>
<feature type="transmembrane region" description="Helical" evidence="6">
    <location>
        <begin position="834"/>
        <end position="861"/>
    </location>
</feature>
<feature type="transmembrane region" description="Helical" evidence="6">
    <location>
        <begin position="790"/>
        <end position="814"/>
    </location>
</feature>
<reference evidence="8 9" key="1">
    <citation type="journal article" date="2017" name="Mol. Ecol.">
        <title>Comparative and population genomic landscape of Phellinus noxius: A hypervariable fungus causing root rot in trees.</title>
        <authorList>
            <person name="Chung C.L."/>
            <person name="Lee T.J."/>
            <person name="Akiba M."/>
            <person name="Lee H.H."/>
            <person name="Kuo T.H."/>
            <person name="Liu D."/>
            <person name="Ke H.M."/>
            <person name="Yokoi T."/>
            <person name="Roa M.B."/>
            <person name="Lu M.J."/>
            <person name="Chang Y.Y."/>
            <person name="Ann P.J."/>
            <person name="Tsai J.N."/>
            <person name="Chen C.Y."/>
            <person name="Tzean S.S."/>
            <person name="Ota Y."/>
            <person name="Hattori T."/>
            <person name="Sahashi N."/>
            <person name="Liou R.F."/>
            <person name="Kikuchi T."/>
            <person name="Tsai I.J."/>
        </authorList>
    </citation>
    <scope>NUCLEOTIDE SEQUENCE [LARGE SCALE GENOMIC DNA]</scope>
    <source>
        <strain evidence="8 9">FFPRI411160</strain>
    </source>
</reference>
<evidence type="ECO:0000256" key="4">
    <source>
        <dbReference type="ARBA" id="ARBA00023136"/>
    </source>
</evidence>
<evidence type="ECO:0000256" key="3">
    <source>
        <dbReference type="ARBA" id="ARBA00022989"/>
    </source>
</evidence>
<dbReference type="CDD" id="cd01115">
    <property type="entry name" value="SLC13_permease"/>
    <property type="match status" value="1"/>
</dbReference>
<feature type="transmembrane region" description="Helical" evidence="6">
    <location>
        <begin position="922"/>
        <end position="943"/>
    </location>
</feature>
<organism evidence="8 9">
    <name type="scientific">Pyrrhoderma noxium</name>
    <dbReference type="NCBI Taxonomy" id="2282107"/>
    <lineage>
        <taxon>Eukaryota</taxon>
        <taxon>Fungi</taxon>
        <taxon>Dikarya</taxon>
        <taxon>Basidiomycota</taxon>
        <taxon>Agaricomycotina</taxon>
        <taxon>Agaricomycetes</taxon>
        <taxon>Hymenochaetales</taxon>
        <taxon>Hymenochaetaceae</taxon>
        <taxon>Pyrrhoderma</taxon>
    </lineage>
</organism>
<evidence type="ECO:0000256" key="5">
    <source>
        <dbReference type="SAM" id="MobiDB-lite"/>
    </source>
</evidence>
<dbReference type="STRING" id="2282107.A0A286UA78"/>
<feature type="domain" description="SPX" evidence="7">
    <location>
        <begin position="67"/>
        <end position="372"/>
    </location>
</feature>
<dbReference type="OrthoDB" id="10260443at2759"/>
<keyword evidence="4 6" id="KW-0472">Membrane</keyword>
<dbReference type="GO" id="GO:0006817">
    <property type="term" value="P:phosphate ion transport"/>
    <property type="evidence" value="ECO:0007669"/>
    <property type="project" value="TreeGrafter"/>
</dbReference>
<dbReference type="Proteomes" id="UP000217199">
    <property type="component" value="Unassembled WGS sequence"/>
</dbReference>
<dbReference type="InterPro" id="IPR004331">
    <property type="entry name" value="SPX_dom"/>
</dbReference>
<feature type="compositionally biased region" description="Acidic residues" evidence="5">
    <location>
        <begin position="190"/>
        <end position="201"/>
    </location>
</feature>
<dbReference type="CDD" id="cd14478">
    <property type="entry name" value="SPX_PHO87_PHO90_like"/>
    <property type="match status" value="1"/>
</dbReference>
<feature type="transmembrane region" description="Helical" evidence="6">
    <location>
        <begin position="760"/>
        <end position="778"/>
    </location>
</feature>
<gene>
    <name evidence="8" type="ORF">PNOK_0809000</name>
</gene>
<dbReference type="NCBIfam" id="TIGR00785">
    <property type="entry name" value="dass"/>
    <property type="match status" value="1"/>
</dbReference>
<feature type="transmembrane region" description="Helical" evidence="6">
    <location>
        <begin position="479"/>
        <end position="500"/>
    </location>
</feature>
<feature type="transmembrane region" description="Helical" evidence="6">
    <location>
        <begin position="506"/>
        <end position="537"/>
    </location>
</feature>
<keyword evidence="9" id="KW-1185">Reference proteome</keyword>
<comment type="caution">
    <text evidence="8">The sequence shown here is derived from an EMBL/GenBank/DDBJ whole genome shotgun (WGS) entry which is preliminary data.</text>
</comment>
<evidence type="ECO:0000256" key="6">
    <source>
        <dbReference type="SAM" id="Phobius"/>
    </source>
</evidence>
<dbReference type="GO" id="GO:0005315">
    <property type="term" value="F:phosphate transmembrane transporter activity"/>
    <property type="evidence" value="ECO:0007669"/>
    <property type="project" value="TreeGrafter"/>
</dbReference>
<evidence type="ECO:0000256" key="1">
    <source>
        <dbReference type="ARBA" id="ARBA00004141"/>
    </source>
</evidence>
<dbReference type="PROSITE" id="PS51382">
    <property type="entry name" value="SPX"/>
    <property type="match status" value="1"/>
</dbReference>
<dbReference type="Pfam" id="PF03105">
    <property type="entry name" value="SPX"/>
    <property type="match status" value="2"/>
</dbReference>
<dbReference type="PANTHER" id="PTHR10283">
    <property type="entry name" value="SOLUTE CARRIER FAMILY 13 MEMBER"/>
    <property type="match status" value="1"/>
</dbReference>
<feature type="transmembrane region" description="Helical" evidence="6">
    <location>
        <begin position="873"/>
        <end position="892"/>
    </location>
</feature>
<evidence type="ECO:0000313" key="9">
    <source>
        <dbReference type="Proteomes" id="UP000217199"/>
    </source>
</evidence>
<dbReference type="Pfam" id="PF00939">
    <property type="entry name" value="Na_sulph_symp"/>
    <property type="match status" value="1"/>
</dbReference>
<sequence>MAGPPGRGELRRIRGLLSSIWGRRELEGAFRATSSQAPQFTESIQLRPLLRSSLDTNETIQRVPDIMKFSNSLKFNSVADWIDEYIDYSSLKKQIYQLEKKQQSIIASRDHDVESNERSALISRDPASAMTDEIFRPLLDSELVKICKFYETQEQLILQDLEGLEKSIQSKEEEFLHDPEQHYMDFDNHNDDDDDDDDDDRESPVRERSQRISRSIPRRGRGAPAIQTSLSHDSRRRLSVSSSEDNYDLEASLVSLGQIPENDALQTSVGDLRASSVSPTRSRARAALSNIFSLVKPDSSVSSSLLGKDTIWNAKNNYAFDTRALFKRRITTLYNSATSLRAYVELNYSGFRKILKKYDKITYSELKDHYMHDVVEEAYPFRQETKDKLQDSINRLIALYAKCVTHNDLAAASRHLKVHQREQIAWERDTVWRTMISQERRGTRDGQVKALGGHVSPEEGPGLVVPTPVGRFKLSTKRIFLLTAALVFVILLNVELYPTVEANNCFAILALSTILWATEAIPLFVTSMLVPLLLVVFRVFVSADDREVRLGAPEATKFIFSQMFSPTIMLLIGGFTIASALSKTNIDRVIITRLLSFAGTKPNTVLLAFMGVSCFASMWISNVAAPTLCFTLIKPILRNLPPKASFAPCLIMGIALAANIGGQSSPISSPQNLIALDEMDEPLDWAQWFAVALPVSGISIVLIWILLIMSYNPSRTLDGETLVIKEIRPTKESFTAVQYWVTFVCIITIGLWCVEKEIEGFIGDMGIIAIIPIVAFFSTGVLRKDDFEQFLWTIVFLAMGGIALGKGVTSSGLLNILGEGIRDIVGSRSLPAVVFVLTFVVLVISTFISHTIASVLLVPIAKEVANSLPGNHQRLLIFLTGLVCSTGMGMPVSGFPNQTAATQEDDVGQLYLSNVDFLKNGVPASIIAALVVATVGFGLMLAIGL</sequence>
<dbReference type="EMBL" id="NBII01000008">
    <property type="protein sequence ID" value="PAV16470.1"/>
    <property type="molecule type" value="Genomic_DNA"/>
</dbReference>
<proteinExistence type="predicted"/>